<dbReference type="GO" id="GO:0016301">
    <property type="term" value="F:kinase activity"/>
    <property type="evidence" value="ECO:0007669"/>
    <property type="project" value="UniProtKB-KW"/>
</dbReference>
<accession>A0A1H5QDR9</accession>
<organism evidence="2 3">
    <name type="scientific">Amycolatopsis pretoriensis</name>
    <dbReference type="NCBI Taxonomy" id="218821"/>
    <lineage>
        <taxon>Bacteria</taxon>
        <taxon>Bacillati</taxon>
        <taxon>Actinomycetota</taxon>
        <taxon>Actinomycetes</taxon>
        <taxon>Pseudonocardiales</taxon>
        <taxon>Pseudonocardiaceae</taxon>
        <taxon>Amycolatopsis</taxon>
    </lineage>
</organism>
<dbReference type="EMBL" id="FNUJ01000002">
    <property type="protein sequence ID" value="SEF24149.1"/>
    <property type="molecule type" value="Genomic_DNA"/>
</dbReference>
<gene>
    <name evidence="2" type="ORF">SAMN05421837_102588</name>
</gene>
<proteinExistence type="predicted"/>
<evidence type="ECO:0000313" key="2">
    <source>
        <dbReference type="EMBL" id="SEF24149.1"/>
    </source>
</evidence>
<evidence type="ECO:0000313" key="3">
    <source>
        <dbReference type="Proteomes" id="UP000198878"/>
    </source>
</evidence>
<dbReference type="RefSeq" id="WP_086675736.1">
    <property type="nucleotide sequence ID" value="NZ_FNUJ01000002.1"/>
</dbReference>
<keyword evidence="2" id="KW-0418">Kinase</keyword>
<name>A0A1H5QDR9_9PSEU</name>
<dbReference type="Pfam" id="PF01636">
    <property type="entry name" value="APH"/>
    <property type="match status" value="1"/>
</dbReference>
<dbReference type="PANTHER" id="PTHR21310">
    <property type="entry name" value="AMINOGLYCOSIDE PHOSPHOTRANSFERASE-RELATED-RELATED"/>
    <property type="match status" value="1"/>
</dbReference>
<dbReference type="InterPro" id="IPR011009">
    <property type="entry name" value="Kinase-like_dom_sf"/>
</dbReference>
<feature type="domain" description="Aminoglycoside phosphotransferase" evidence="1">
    <location>
        <begin position="34"/>
        <end position="262"/>
    </location>
</feature>
<dbReference type="Gene3D" id="3.30.200.20">
    <property type="entry name" value="Phosphorylase Kinase, domain 1"/>
    <property type="match status" value="1"/>
</dbReference>
<dbReference type="InterPro" id="IPR051678">
    <property type="entry name" value="AGP_Transferase"/>
</dbReference>
<dbReference type="SUPFAM" id="SSF56112">
    <property type="entry name" value="Protein kinase-like (PK-like)"/>
    <property type="match status" value="1"/>
</dbReference>
<reference evidence="3" key="1">
    <citation type="submission" date="2016-10" db="EMBL/GenBank/DDBJ databases">
        <authorList>
            <person name="Varghese N."/>
            <person name="Submissions S."/>
        </authorList>
    </citation>
    <scope>NUCLEOTIDE SEQUENCE [LARGE SCALE GENOMIC DNA]</scope>
    <source>
        <strain evidence="3">DSM 44654</strain>
    </source>
</reference>
<evidence type="ECO:0000259" key="1">
    <source>
        <dbReference type="Pfam" id="PF01636"/>
    </source>
</evidence>
<dbReference type="Proteomes" id="UP000198878">
    <property type="component" value="Unassembled WGS sequence"/>
</dbReference>
<dbReference type="Gene3D" id="3.90.1200.10">
    <property type="match status" value="1"/>
</dbReference>
<dbReference type="STRING" id="218821.SAMN05421837_102588"/>
<keyword evidence="2" id="KW-0808">Transferase</keyword>
<dbReference type="AlphaFoldDB" id="A0A1H5QDR9"/>
<protein>
    <submittedName>
        <fullName evidence="2">Fructosamine-3-kinase</fullName>
    </submittedName>
</protein>
<dbReference type="PANTHER" id="PTHR21310:SF15">
    <property type="entry name" value="AMINOGLYCOSIDE PHOSPHOTRANSFERASE DOMAIN-CONTAINING PROTEIN"/>
    <property type="match status" value="1"/>
</dbReference>
<dbReference type="OrthoDB" id="5490445at2"/>
<dbReference type="InterPro" id="IPR002575">
    <property type="entry name" value="Aminoglycoside_PTrfase"/>
</dbReference>
<keyword evidence="3" id="KW-1185">Reference proteome</keyword>
<sequence length="318" mass="34344">MPRDAGLRDHVLKAAGVAPAAVESWTRLGTATFNTAYRVRLTGGAGLVVKVAPEPGAPALTYEHDLLRAEALFYRAVGHAAPVPRVVAADFSRRALGRDFLVLSELPGESWHDRPPGASDGLRHQLGGIVARLHRCTGSRFGYPRGEPAGSWRAAFPAMVESVLGDAERFGVALPRPAGRFRDVLAEHAGVLDQVTTPVLVHFDLWPGNILIRAGRITGIIDAERAFWGDPLADLASLTLFGDLDDAFRAGYRAAGGVVPADDAATARIAMYRCYLYLIMLVEMVPRGHVGREHRAMTLLVGRHLLRALAALERRTTS</sequence>